<dbReference type="Gene3D" id="2.40.160.50">
    <property type="entry name" value="membrane protein fhac: a member of the omp85/tpsb transporter family"/>
    <property type="match status" value="1"/>
</dbReference>
<gene>
    <name evidence="4" type="ORF">BN863_5570</name>
</gene>
<sequence length="542" mass="62479">MCQNLSLNIEGHTAQQTKIIDSIAYQKNHINYQSITNALDSLSNTLNHLGYIEHNIIDSNKINDSTVVSVFNLKNKYSSLYIRYTNIETLNLESLNINFNKEYIVLLFKNVQNTLNRLNSEIANQGLPFTALHLENFKIENDSVKADLKISKKTSPRHIDKIIIKGYQKFPRKFINQYAQIKTGQVFNMNEIILKTKNINSLPFANLIRDPEVLFTKDSTTLYIYVEKQKSNNFDGYLGFTTNEDTNKLEFSGYLNMLLRNNLNFGESVKLLYESDENEQKTFNFNIDMPYLFKSPIGANVDLNIFKKDSTFTTVDQSLKLYYQFSTQHKLYLGIKESQSNNLLNQNSLTTIEDYKSTFYSTTYNFTKTDDINILFPIKTYANVNLGLGHRTYENTKEQQFEASLDLYHTFYLNEKNSIFTRIEAAALQSETYLENELLRYGGINSIRGFEENSILANLYSVLNIEYRFQLNPTIFVHTISDFSYLENKISNQKERLIGLGVGFAVLTKAGLLKLNYANGKTENSPFNISNAKVHLSITTIF</sequence>
<keyword evidence="4" id="KW-0687">Ribonucleoprotein</keyword>
<dbReference type="PANTHER" id="PTHR12815:SF18">
    <property type="entry name" value="SORTING AND ASSEMBLY MACHINERY COMPONENT 50 HOMOLOG"/>
    <property type="match status" value="1"/>
</dbReference>
<keyword evidence="2" id="KW-0812">Transmembrane</keyword>
<dbReference type="PATRIC" id="fig|1347342.6.peg.561"/>
<evidence type="ECO:0000259" key="3">
    <source>
        <dbReference type="Pfam" id="PF03865"/>
    </source>
</evidence>
<dbReference type="GO" id="GO:0005840">
    <property type="term" value="C:ribosome"/>
    <property type="evidence" value="ECO:0007669"/>
    <property type="project" value="UniProtKB-KW"/>
</dbReference>
<keyword evidence="1" id="KW-1134">Transmembrane beta strand</keyword>
<dbReference type="PANTHER" id="PTHR12815">
    <property type="entry name" value="SORTING AND ASSEMBLY MACHINERY SAMM50 PROTEIN FAMILY MEMBER"/>
    <property type="match status" value="1"/>
</dbReference>
<accession>T2KJV0</accession>
<dbReference type="eggNOG" id="COG4775">
    <property type="taxonomic scope" value="Bacteria"/>
</dbReference>
<organism evidence="4 5">
    <name type="scientific">Formosa agariphila (strain DSM 15362 / KCTC 12365 / LMG 23005 / KMM 3901 / M-2Alg 35-1)</name>
    <dbReference type="NCBI Taxonomy" id="1347342"/>
    <lineage>
        <taxon>Bacteria</taxon>
        <taxon>Pseudomonadati</taxon>
        <taxon>Bacteroidota</taxon>
        <taxon>Flavobacteriia</taxon>
        <taxon>Flavobacteriales</taxon>
        <taxon>Flavobacteriaceae</taxon>
        <taxon>Formosa</taxon>
    </lineage>
</organism>
<keyword evidence="5" id="KW-1185">Reference proteome</keyword>
<dbReference type="Proteomes" id="UP000016160">
    <property type="component" value="Chromosome"/>
</dbReference>
<dbReference type="InterPro" id="IPR005565">
    <property type="entry name" value="Hemolysn_activator_HlyB_C"/>
</dbReference>
<dbReference type="AlphaFoldDB" id="T2KJV0"/>
<feature type="domain" description="Haemolysin activator HlyB C-terminal" evidence="3">
    <location>
        <begin position="321"/>
        <end position="504"/>
    </location>
</feature>
<dbReference type="RefSeq" id="WP_038527262.1">
    <property type="nucleotide sequence ID" value="NZ_HG315671.1"/>
</dbReference>
<dbReference type="EMBL" id="HG315671">
    <property type="protein sequence ID" value="CDF78269.1"/>
    <property type="molecule type" value="Genomic_DNA"/>
</dbReference>
<dbReference type="InterPro" id="IPR039910">
    <property type="entry name" value="D15-like"/>
</dbReference>
<evidence type="ECO:0000256" key="2">
    <source>
        <dbReference type="ARBA" id="ARBA00022692"/>
    </source>
</evidence>
<reference evidence="4 5" key="1">
    <citation type="journal article" date="2013" name="Appl. Environ. Microbiol.">
        <title>The genome of the alga-associated marine flavobacterium Formosa agariphila KMM 3901T reveals a broad potential for degradation of algal polysaccharides.</title>
        <authorList>
            <person name="Mann A.J."/>
            <person name="Hahnke R.L."/>
            <person name="Huang S."/>
            <person name="Werner J."/>
            <person name="Xing P."/>
            <person name="Barbeyron T."/>
            <person name="Huettel B."/>
            <person name="Stueber K."/>
            <person name="Reinhardt R."/>
            <person name="Harder J."/>
            <person name="Gloeckner F.O."/>
            <person name="Amann R.I."/>
            <person name="Teeling H."/>
        </authorList>
    </citation>
    <scope>NUCLEOTIDE SEQUENCE [LARGE SCALE GENOMIC DNA]</scope>
    <source>
        <strain evidence="5">DSM 15362 / KCTC 12365 / LMG 23005 / KMM 3901</strain>
    </source>
</reference>
<protein>
    <submittedName>
        <fullName evidence="4">30S ribosomal protein S12</fullName>
    </submittedName>
</protein>
<dbReference type="STRING" id="1347342.BN863_5570"/>
<dbReference type="HOGENOM" id="CLU_030171_1_0_10"/>
<proteinExistence type="predicted"/>
<evidence type="ECO:0000313" key="5">
    <source>
        <dbReference type="Proteomes" id="UP000016160"/>
    </source>
</evidence>
<name>T2KJV0_FORAG</name>
<keyword evidence="1" id="KW-0472">Membrane</keyword>
<evidence type="ECO:0000313" key="4">
    <source>
        <dbReference type="EMBL" id="CDF78269.1"/>
    </source>
</evidence>
<evidence type="ECO:0000256" key="1">
    <source>
        <dbReference type="ARBA" id="ARBA00022452"/>
    </source>
</evidence>
<keyword evidence="4" id="KW-0689">Ribosomal protein</keyword>
<dbReference type="Pfam" id="PF03865">
    <property type="entry name" value="ShlB"/>
    <property type="match status" value="1"/>
</dbReference>